<dbReference type="Proteomes" id="UP000053144">
    <property type="component" value="Chromosome 9"/>
</dbReference>
<protein>
    <submittedName>
        <fullName evidence="1">Uncharacterized protein</fullName>
    </submittedName>
</protein>
<dbReference type="AlphaFoldDB" id="A0A0L9V9I6"/>
<gene>
    <name evidence="1" type="ORF">LR48_Vigan09g041900</name>
</gene>
<organism evidence="1 2">
    <name type="scientific">Phaseolus angularis</name>
    <name type="common">Azuki bean</name>
    <name type="synonym">Vigna angularis</name>
    <dbReference type="NCBI Taxonomy" id="3914"/>
    <lineage>
        <taxon>Eukaryota</taxon>
        <taxon>Viridiplantae</taxon>
        <taxon>Streptophyta</taxon>
        <taxon>Embryophyta</taxon>
        <taxon>Tracheophyta</taxon>
        <taxon>Spermatophyta</taxon>
        <taxon>Magnoliopsida</taxon>
        <taxon>eudicotyledons</taxon>
        <taxon>Gunneridae</taxon>
        <taxon>Pentapetalae</taxon>
        <taxon>rosids</taxon>
        <taxon>fabids</taxon>
        <taxon>Fabales</taxon>
        <taxon>Fabaceae</taxon>
        <taxon>Papilionoideae</taxon>
        <taxon>50 kb inversion clade</taxon>
        <taxon>NPAAA clade</taxon>
        <taxon>indigoferoid/millettioid clade</taxon>
        <taxon>Phaseoleae</taxon>
        <taxon>Vigna</taxon>
    </lineage>
</organism>
<evidence type="ECO:0000313" key="1">
    <source>
        <dbReference type="EMBL" id="KOM51760.1"/>
    </source>
</evidence>
<sequence length="56" mass="6075">MGEIGFDLLVAAVIAFNSDMSAFVDLNKFEVEMRGEFWIGSAAQSGSVDLRKAVCM</sequence>
<evidence type="ECO:0000313" key="2">
    <source>
        <dbReference type="Proteomes" id="UP000053144"/>
    </source>
</evidence>
<name>A0A0L9V9I6_PHAAN</name>
<dbReference type="Gramene" id="KOM51760">
    <property type="protein sequence ID" value="KOM51760"/>
    <property type="gene ID" value="LR48_Vigan09g041900"/>
</dbReference>
<reference evidence="2" key="1">
    <citation type="journal article" date="2015" name="Proc. Natl. Acad. Sci. U.S.A.">
        <title>Genome sequencing of adzuki bean (Vigna angularis) provides insight into high starch and low fat accumulation and domestication.</title>
        <authorList>
            <person name="Yang K."/>
            <person name="Tian Z."/>
            <person name="Chen C."/>
            <person name="Luo L."/>
            <person name="Zhao B."/>
            <person name="Wang Z."/>
            <person name="Yu L."/>
            <person name="Li Y."/>
            <person name="Sun Y."/>
            <person name="Li W."/>
            <person name="Chen Y."/>
            <person name="Li Y."/>
            <person name="Zhang Y."/>
            <person name="Ai D."/>
            <person name="Zhao J."/>
            <person name="Shang C."/>
            <person name="Ma Y."/>
            <person name="Wu B."/>
            <person name="Wang M."/>
            <person name="Gao L."/>
            <person name="Sun D."/>
            <person name="Zhang P."/>
            <person name="Guo F."/>
            <person name="Wang W."/>
            <person name="Li Y."/>
            <person name="Wang J."/>
            <person name="Varshney R.K."/>
            <person name="Wang J."/>
            <person name="Ling H.Q."/>
            <person name="Wan P."/>
        </authorList>
    </citation>
    <scope>NUCLEOTIDE SEQUENCE</scope>
    <source>
        <strain evidence="2">cv. Jingnong 6</strain>
    </source>
</reference>
<proteinExistence type="predicted"/>
<dbReference type="STRING" id="3914.A0A0L9V9I6"/>
<accession>A0A0L9V9I6</accession>
<dbReference type="EMBL" id="CM003379">
    <property type="protein sequence ID" value="KOM51760.1"/>
    <property type="molecule type" value="Genomic_DNA"/>
</dbReference>